<dbReference type="AlphaFoldDB" id="A0A3S3LNJ8"/>
<reference evidence="2 3" key="2">
    <citation type="submission" date="2019-01" db="EMBL/GenBank/DDBJ databases">
        <title>Sinorhodobacter populi sp. nov. isolated from the symptomatic bark tissue of Populus euramericana canker.</title>
        <authorList>
            <person name="Xu G."/>
        </authorList>
    </citation>
    <scope>NUCLEOTIDE SEQUENCE [LARGE SCALE GENOMIC DNA]</scope>
    <source>
        <strain evidence="2 3">CGMCC 1.12963</strain>
    </source>
</reference>
<sequence>MDHRGCPDLRIISDDLWRQAKDRQGAIRADMNPAGIGSARPRPERARRPEHLFSGLVKCGCCGASYTVINRTRYGCAAARNKGDAICINRATIQREEVEARVLDGLREKLLHPDLITTFVEEYRKAFNAAAGDRSSAPDKAKRELKQIEKKITGILTAIEDGMYHPSMKAKMADLESTEAKLTAFLEDRPEPPALRLHPRLSDLYREKIADLANAPNQPEQKLEASQILRGLISEVRMVPEPSAPGGHQLDLIGDLAGILDLGALDMTKPPHLARAVGSIESDLLVAGAGF</sequence>
<keyword evidence="3" id="KW-1185">Reference proteome</keyword>
<name>A0A3S3LNJ8_9RHOB</name>
<proteinExistence type="predicted"/>
<comment type="caution">
    <text evidence="2">The sequence shown here is derived from an EMBL/GenBank/DDBJ whole genome shotgun (WGS) entry which is preliminary data.</text>
</comment>
<dbReference type="InterPro" id="IPR025827">
    <property type="entry name" value="Zn_ribbon_recom_dom"/>
</dbReference>
<reference evidence="3" key="1">
    <citation type="submission" date="2019-01" db="EMBL/GenBank/DDBJ databases">
        <title>Sinorhodobacter populi sp. nov. isolated from the symptomatic bark tissue of Populus euramericana canker.</title>
        <authorList>
            <person name="Li Y."/>
        </authorList>
    </citation>
    <scope>NUCLEOTIDE SEQUENCE [LARGE SCALE GENOMIC DNA]</scope>
    <source>
        <strain evidence="3">CGMCC 1.12963</strain>
    </source>
</reference>
<accession>A0A3S3LNJ8</accession>
<evidence type="ECO:0000313" key="3">
    <source>
        <dbReference type="Proteomes" id="UP000288071"/>
    </source>
</evidence>
<organism evidence="2 3">
    <name type="scientific">Paenirhodobacter huangdaonensis</name>
    <dbReference type="NCBI Taxonomy" id="2501515"/>
    <lineage>
        <taxon>Bacteria</taxon>
        <taxon>Pseudomonadati</taxon>
        <taxon>Pseudomonadota</taxon>
        <taxon>Alphaproteobacteria</taxon>
        <taxon>Rhodobacterales</taxon>
        <taxon>Rhodobacter group</taxon>
        <taxon>Paenirhodobacter</taxon>
    </lineage>
</organism>
<feature type="non-terminal residue" evidence="2">
    <location>
        <position position="291"/>
    </location>
</feature>
<dbReference type="Pfam" id="PF13408">
    <property type="entry name" value="Zn_ribbon_recom"/>
    <property type="match status" value="1"/>
</dbReference>
<gene>
    <name evidence="2" type="ORF">EOW66_20240</name>
</gene>
<dbReference type="EMBL" id="SAVA01000030">
    <property type="protein sequence ID" value="RWR46401.1"/>
    <property type="molecule type" value="Genomic_DNA"/>
</dbReference>
<dbReference type="Proteomes" id="UP000288071">
    <property type="component" value="Unassembled WGS sequence"/>
</dbReference>
<protein>
    <submittedName>
        <fullName evidence="2">Recombinase family protein</fullName>
    </submittedName>
</protein>
<evidence type="ECO:0000313" key="2">
    <source>
        <dbReference type="EMBL" id="RWR46401.1"/>
    </source>
</evidence>
<evidence type="ECO:0000259" key="1">
    <source>
        <dbReference type="Pfam" id="PF13408"/>
    </source>
</evidence>
<feature type="domain" description="Recombinase zinc beta ribbon" evidence="1">
    <location>
        <begin position="52"/>
        <end position="107"/>
    </location>
</feature>